<feature type="region of interest" description="Disordered" evidence="1">
    <location>
        <begin position="155"/>
        <end position="176"/>
    </location>
</feature>
<dbReference type="Proteomes" id="UP000051952">
    <property type="component" value="Unassembled WGS sequence"/>
</dbReference>
<protein>
    <submittedName>
        <fullName evidence="2">Uncharacterized protein</fullName>
    </submittedName>
</protein>
<accession>A0A0S4JLY4</accession>
<keyword evidence="3" id="KW-1185">Reference proteome</keyword>
<name>A0A0S4JLY4_BODSA</name>
<feature type="compositionally biased region" description="Polar residues" evidence="1">
    <location>
        <begin position="50"/>
        <end position="60"/>
    </location>
</feature>
<gene>
    <name evidence="2" type="ORF">BSAL_30400</name>
</gene>
<feature type="compositionally biased region" description="Polar residues" evidence="1">
    <location>
        <begin position="29"/>
        <end position="38"/>
    </location>
</feature>
<reference evidence="3" key="1">
    <citation type="submission" date="2015-09" db="EMBL/GenBank/DDBJ databases">
        <authorList>
            <consortium name="Pathogen Informatics"/>
        </authorList>
    </citation>
    <scope>NUCLEOTIDE SEQUENCE [LARGE SCALE GENOMIC DNA]</scope>
    <source>
        <strain evidence="3">Lake Konstanz</strain>
    </source>
</reference>
<evidence type="ECO:0000313" key="2">
    <source>
        <dbReference type="EMBL" id="CUG91140.1"/>
    </source>
</evidence>
<dbReference type="EMBL" id="CYKH01001892">
    <property type="protein sequence ID" value="CUG91140.1"/>
    <property type="molecule type" value="Genomic_DNA"/>
</dbReference>
<sequence>MPAAMQTTDTLTMVDLATHAPKRAPPPHNASNPLQSPSKADPWNAAIGNASRTATSQKPTPSRDLTVPVQPRQSSTSPAVTPRANNHHNFTLASSVAESSVLESHHADLFDASSLVAAGPRMTGDTLSSQAQNGNHLWATEYGGFSVQGESSSMHLQIGGQRGPRAHSTGGGLPEPSLDGFFVGRSGSPTSPSRVSDIRDESRLPLFPESTRSAASLKSNLRRSVAASSVWGSMTSDAGNCGVALDLATFRTY</sequence>
<proteinExistence type="predicted"/>
<evidence type="ECO:0000256" key="1">
    <source>
        <dbReference type="SAM" id="MobiDB-lite"/>
    </source>
</evidence>
<feature type="region of interest" description="Disordered" evidence="1">
    <location>
        <begin position="17"/>
        <end position="86"/>
    </location>
</feature>
<evidence type="ECO:0000313" key="3">
    <source>
        <dbReference type="Proteomes" id="UP000051952"/>
    </source>
</evidence>
<dbReference type="VEuPathDB" id="TriTrypDB:BSAL_30400"/>
<organism evidence="2 3">
    <name type="scientific">Bodo saltans</name>
    <name type="common">Flagellated protozoan</name>
    <dbReference type="NCBI Taxonomy" id="75058"/>
    <lineage>
        <taxon>Eukaryota</taxon>
        <taxon>Discoba</taxon>
        <taxon>Euglenozoa</taxon>
        <taxon>Kinetoplastea</taxon>
        <taxon>Metakinetoplastina</taxon>
        <taxon>Eubodonida</taxon>
        <taxon>Bodonidae</taxon>
        <taxon>Bodo</taxon>
    </lineage>
</organism>
<feature type="compositionally biased region" description="Polar residues" evidence="1">
    <location>
        <begin position="71"/>
        <end position="86"/>
    </location>
</feature>
<dbReference type="AlphaFoldDB" id="A0A0S4JLY4"/>